<feature type="compositionally biased region" description="Low complexity" evidence="8">
    <location>
        <begin position="1655"/>
        <end position="1667"/>
    </location>
</feature>
<feature type="region of interest" description="Disordered" evidence="8">
    <location>
        <begin position="1348"/>
        <end position="1873"/>
    </location>
</feature>
<dbReference type="Proteomes" id="UP000749559">
    <property type="component" value="Unassembled WGS sequence"/>
</dbReference>
<dbReference type="GO" id="GO:0003779">
    <property type="term" value="F:actin binding"/>
    <property type="evidence" value="ECO:0007669"/>
    <property type="project" value="UniProtKB-KW"/>
</dbReference>
<dbReference type="InterPro" id="IPR036770">
    <property type="entry name" value="Ankyrin_rpt-contain_sf"/>
</dbReference>
<dbReference type="InterPro" id="IPR027417">
    <property type="entry name" value="P-loop_NTPase"/>
</dbReference>
<dbReference type="PROSITE" id="PS51456">
    <property type="entry name" value="MYOSIN_MOTOR"/>
    <property type="match status" value="1"/>
</dbReference>
<dbReference type="SMART" id="SM00248">
    <property type="entry name" value="ANK"/>
    <property type="match status" value="4"/>
</dbReference>
<feature type="region of interest" description="Disordered" evidence="8">
    <location>
        <begin position="943"/>
        <end position="993"/>
    </location>
</feature>
<evidence type="ECO:0000256" key="8">
    <source>
        <dbReference type="SAM" id="MobiDB-lite"/>
    </source>
</evidence>
<dbReference type="OrthoDB" id="6108017at2759"/>
<feature type="compositionally biased region" description="Pro residues" evidence="8">
    <location>
        <begin position="1668"/>
        <end position="1689"/>
    </location>
</feature>
<feature type="compositionally biased region" description="Pro residues" evidence="8">
    <location>
        <begin position="1399"/>
        <end position="1437"/>
    </location>
</feature>
<keyword evidence="7" id="KW-0175">Coiled coil</keyword>
<dbReference type="EMBL" id="CAIIXF020000004">
    <property type="protein sequence ID" value="CAH1782096.1"/>
    <property type="molecule type" value="Genomic_DNA"/>
</dbReference>
<dbReference type="InterPro" id="IPR001609">
    <property type="entry name" value="Myosin_head_motor_dom-like"/>
</dbReference>
<evidence type="ECO:0000313" key="12">
    <source>
        <dbReference type="Proteomes" id="UP000749559"/>
    </source>
</evidence>
<dbReference type="SMART" id="SM00242">
    <property type="entry name" value="MYSc"/>
    <property type="match status" value="1"/>
</dbReference>
<evidence type="ECO:0000259" key="10">
    <source>
        <dbReference type="PROSITE" id="PS51456"/>
    </source>
</evidence>
<dbReference type="InterPro" id="IPR036961">
    <property type="entry name" value="Kinesin_motor_dom_sf"/>
</dbReference>
<gene>
    <name evidence="11" type="ORF">OFUS_LOCUS8576</name>
</gene>
<feature type="compositionally biased region" description="Low complexity" evidence="8">
    <location>
        <begin position="1815"/>
        <end position="1829"/>
    </location>
</feature>
<keyword evidence="1 6" id="KW-0547">Nucleotide-binding</keyword>
<evidence type="ECO:0000256" key="4">
    <source>
        <dbReference type="ARBA" id="ARBA00023175"/>
    </source>
</evidence>
<feature type="compositionally biased region" description="Pro residues" evidence="8">
    <location>
        <begin position="1716"/>
        <end position="1756"/>
    </location>
</feature>
<feature type="region of interest" description="Disordered" evidence="8">
    <location>
        <begin position="315"/>
        <end position="338"/>
    </location>
</feature>
<evidence type="ECO:0008006" key="13">
    <source>
        <dbReference type="Google" id="ProtNLM"/>
    </source>
</evidence>
<evidence type="ECO:0000256" key="1">
    <source>
        <dbReference type="ARBA" id="ARBA00022741"/>
    </source>
</evidence>
<dbReference type="GO" id="GO:0005524">
    <property type="term" value="F:ATP binding"/>
    <property type="evidence" value="ECO:0007669"/>
    <property type="project" value="UniProtKB-UniRule"/>
</dbReference>
<evidence type="ECO:0000256" key="3">
    <source>
        <dbReference type="ARBA" id="ARBA00023123"/>
    </source>
</evidence>
<feature type="repeat" description="ANK" evidence="5">
    <location>
        <begin position="129"/>
        <end position="161"/>
    </location>
</feature>
<dbReference type="Gene3D" id="1.25.40.20">
    <property type="entry name" value="Ankyrin repeat-containing domain"/>
    <property type="match status" value="2"/>
</dbReference>
<dbReference type="InterPro" id="IPR052838">
    <property type="entry name" value="Myosin-XVI"/>
</dbReference>
<feature type="compositionally biased region" description="Basic and acidic residues" evidence="8">
    <location>
        <begin position="1953"/>
        <end position="1975"/>
    </location>
</feature>
<evidence type="ECO:0000313" key="11">
    <source>
        <dbReference type="EMBL" id="CAH1782096.1"/>
    </source>
</evidence>
<dbReference type="PROSITE" id="PS50096">
    <property type="entry name" value="IQ"/>
    <property type="match status" value="1"/>
</dbReference>
<feature type="coiled-coil region" evidence="7">
    <location>
        <begin position="1909"/>
        <end position="1940"/>
    </location>
</feature>
<dbReference type="Gene3D" id="3.40.850.10">
    <property type="entry name" value="Kinesin motor domain"/>
    <property type="match status" value="1"/>
</dbReference>
<reference evidence="11" key="1">
    <citation type="submission" date="2022-03" db="EMBL/GenBank/DDBJ databases">
        <authorList>
            <person name="Martin C."/>
        </authorList>
    </citation>
    <scope>NUCLEOTIDE SEQUENCE</scope>
</reference>
<keyword evidence="12" id="KW-1185">Reference proteome</keyword>
<feature type="repeat" description="ANK" evidence="5">
    <location>
        <begin position="258"/>
        <end position="290"/>
    </location>
</feature>
<keyword evidence="2 6" id="KW-0067">ATP-binding</keyword>
<feature type="region of interest" description="Disordered" evidence="8">
    <location>
        <begin position="1189"/>
        <end position="1210"/>
    </location>
</feature>
<feature type="region of interest" description="Disordered" evidence="8">
    <location>
        <begin position="1953"/>
        <end position="1993"/>
    </location>
</feature>
<keyword evidence="3 6" id="KW-0518">Myosin</keyword>
<protein>
    <recommendedName>
        <fullName evidence="13">Unconventional myosin-XVI</fullName>
    </recommendedName>
</protein>
<dbReference type="Pfam" id="PF00063">
    <property type="entry name" value="Myosin_head"/>
    <property type="match status" value="1"/>
</dbReference>
<feature type="domain" description="Myosin motor" evidence="10">
    <location>
        <begin position="411"/>
        <end position="1130"/>
    </location>
</feature>
<evidence type="ECO:0000256" key="2">
    <source>
        <dbReference type="ARBA" id="ARBA00022840"/>
    </source>
</evidence>
<dbReference type="InterPro" id="IPR002110">
    <property type="entry name" value="Ankyrin_rpt"/>
</dbReference>
<feature type="domain" description="WH2" evidence="9">
    <location>
        <begin position="1789"/>
        <end position="1806"/>
    </location>
</feature>
<proteinExistence type="inferred from homology"/>
<dbReference type="Gene3D" id="1.20.5.4820">
    <property type="match status" value="1"/>
</dbReference>
<feature type="repeat" description="ANK" evidence="5">
    <location>
        <begin position="225"/>
        <end position="257"/>
    </location>
</feature>
<dbReference type="PROSITE" id="PS51082">
    <property type="entry name" value="WH2"/>
    <property type="match status" value="1"/>
</dbReference>
<feature type="compositionally biased region" description="Polar residues" evidence="8">
    <location>
        <begin position="1579"/>
        <end position="1632"/>
    </location>
</feature>
<feature type="compositionally biased region" description="Polar residues" evidence="8">
    <location>
        <begin position="1831"/>
        <end position="1841"/>
    </location>
</feature>
<dbReference type="InterPro" id="IPR003124">
    <property type="entry name" value="WH2_dom"/>
</dbReference>
<dbReference type="Gene3D" id="1.10.10.820">
    <property type="match status" value="1"/>
</dbReference>
<dbReference type="GO" id="GO:0003774">
    <property type="term" value="F:cytoskeletal motor activity"/>
    <property type="evidence" value="ECO:0007669"/>
    <property type="project" value="UniProtKB-UniRule"/>
</dbReference>
<evidence type="ECO:0000256" key="7">
    <source>
        <dbReference type="SAM" id="Coils"/>
    </source>
</evidence>
<dbReference type="PANTHER" id="PTHR47335:SF1">
    <property type="entry name" value="UNCONVENTIONAL MYOSIN-XVI"/>
    <property type="match status" value="1"/>
</dbReference>
<dbReference type="CDD" id="cd00124">
    <property type="entry name" value="MYSc"/>
    <property type="match status" value="1"/>
</dbReference>
<dbReference type="PRINTS" id="PR00193">
    <property type="entry name" value="MYOSINHEAVY"/>
</dbReference>
<keyword evidence="4 6" id="KW-0505">Motor protein</keyword>
<dbReference type="PANTHER" id="PTHR47335">
    <property type="entry name" value="UNCONVENTIONAL MYOSIN-XVI"/>
    <property type="match status" value="1"/>
</dbReference>
<evidence type="ECO:0000256" key="6">
    <source>
        <dbReference type="PROSITE-ProRule" id="PRU00782"/>
    </source>
</evidence>
<dbReference type="Gene3D" id="1.20.120.720">
    <property type="entry name" value="Myosin VI head, motor domain, U50 subdomain"/>
    <property type="match status" value="1"/>
</dbReference>
<comment type="similarity">
    <text evidence="6">Belongs to the TRAFAC class myosin-kinesin ATPase superfamily. Myosin family.</text>
</comment>
<organism evidence="11 12">
    <name type="scientific">Owenia fusiformis</name>
    <name type="common">Polychaete worm</name>
    <dbReference type="NCBI Taxonomy" id="6347"/>
    <lineage>
        <taxon>Eukaryota</taxon>
        <taxon>Metazoa</taxon>
        <taxon>Spiralia</taxon>
        <taxon>Lophotrochozoa</taxon>
        <taxon>Annelida</taxon>
        <taxon>Polychaeta</taxon>
        <taxon>Sedentaria</taxon>
        <taxon>Canalipalpata</taxon>
        <taxon>Sabellida</taxon>
        <taxon>Oweniida</taxon>
        <taxon>Oweniidae</taxon>
        <taxon>Owenia</taxon>
    </lineage>
</organism>
<keyword evidence="5" id="KW-0040">ANK repeat</keyword>
<name>A0A8S4NKG1_OWEFU</name>
<dbReference type="Gene3D" id="1.20.58.530">
    <property type="match status" value="1"/>
</dbReference>
<feature type="compositionally biased region" description="Polar residues" evidence="8">
    <location>
        <begin position="316"/>
        <end position="330"/>
    </location>
</feature>
<accession>A0A8S4NKG1</accession>
<comment type="caution">
    <text evidence="11">The sequence shown here is derived from an EMBL/GenBank/DDBJ whole genome shotgun (WGS) entry which is preliminary data.</text>
</comment>
<evidence type="ECO:0000259" key="9">
    <source>
        <dbReference type="PROSITE" id="PS51082"/>
    </source>
</evidence>
<feature type="region of interest" description="Actin-binding" evidence="6">
    <location>
        <begin position="1009"/>
        <end position="1031"/>
    </location>
</feature>
<dbReference type="GO" id="GO:0016459">
    <property type="term" value="C:myosin complex"/>
    <property type="evidence" value="ECO:0007669"/>
    <property type="project" value="UniProtKB-KW"/>
</dbReference>
<dbReference type="Pfam" id="PF12796">
    <property type="entry name" value="Ank_2"/>
    <property type="match status" value="2"/>
</dbReference>
<feature type="compositionally biased region" description="Polar residues" evidence="8">
    <location>
        <begin position="1460"/>
        <end position="1472"/>
    </location>
</feature>
<sequence>MENIDQALLESLPINQRQKICKKLRQEQLKRYVEWDSKQPVIAPSNKKEKKTKKKDRKVNFGNDVLMFCAVETFDDREVLQLLDKGTKIGTHNVTGSTILHKCCIEDNISALEILLTRGDVDVNMTDEDMWTPLHVASACDHHEIAQLLLNNGADPALMDVDGNFAIDHTPDQSESRYILQNYLDNKGLDQKKLRDLQLQLPRQMLNDVQSLIGQKQDLNTTSEQGITLLHIASANGYRDVIKVLLENKANVDAQDNTGCTPLHVAAKFNQTRVIKLLLKYKANPRIENNAGDKASNLIKNPAVQQMLWKVERSYTESTQDSTQYGTQDGTQDEEDVYNTTRRVNSRVIRPRHDSLSKKDELYEGKLRLEEADTEDENVEEEDIYSMLSLALSGKAIVDPSSDDKALPESSPTDDLASLSHMTENLLLTELHQRYSQSRIYTYVGDILIAVNPFTMLSIYGKEVSEKYKNNPEQSKVPHIYAIAQNIYTSFLREQHSQCCIISGESGSGKTETSKYLIQHLLATTQSEENQLNVKLQQVNPLLEAFGNAQTVMNENSSRFGKYIELMFSPDGFVQGGKIHEYLLEKSRVANHSEGERNFHIFYLMFAGLSPDEYQKYGLLSSDKHRYVNQEKDLKSMMTEDNRQRFLVIQECLKFLGFSNNDLDNLFLLLSAVLNLGDIHFVSGGRNDSAQISNMDLVRKVASMLQVQVGELAGALVSEVTITRGEQIKKERNVTQARDCCDALAKSLYGRLFSWIVNGINQMIQPYDGCGPGLEVGILDIFGFEDFTTNSFEQLCINLANEQLQCYFNDHIFKLEAQDYTDEGIPSCDITYTNNQPVVDLFLQKHTGIFSLMDEESRFPKATDKSLATKLHKGPGEAAPSIYITPKDQGLTFTICHYAGKIKYNVKGILDKNRDTLPMAIMFTMKTSNSLLIKELFQSKVKRTGSLAPSTRQQRSRKAPEPKSAFDFFRRKRNSQNESKVKRSRRERPVIGTERKGPATIAYHFKNSLAELMSKMNRSVPHFVRCIKPNMAKVAGKYDPEYVLRQLRYTGILETVRIRREGFSMRLPFAEFLTRYNVIAVCALPMTSEASDLQQCTQALQYCDIEKYKVGKSKLFLRYWHVDKLETISRKLESKVITTQRVWKGWMQRKKFMRILDIKRRQDDFVSRFLTAVATMGEKHYDIIIQSREHDTERQQAKDAPPPPEPEVEMRTNLNDYRKNDDIRRSIEALDSIIDEYDEESAATNHDPLYDDPAPYMGKEESVSGAADYYNNPDEITRISQVYVEPMTQKTTTSPIYNNPDEISLGSRSSQVYSDITDPGSIRAKVPPPTASDAAGVISELFARPKSIETIPDLPPPPPPSNLIHAGSLRVSGYLPPPPSGSIENEAGGDGEVSQDATAPPPPSFKPPPPMMHSGPPPPPPVMHAGPPAPPPPPMIPAAPGNTEASKSSARPAVADLNLTDIQVNKDPSTAAAQGPVIPLGPKSAPPFVSNKQEKSKSKPPPVAPKSVRPRTSSASNDSKPVFVTAPLKKLSATVDEATLPAPDYDQNDDTPESGYHTPEGGSDQSEPPPVLPERPVTFVSTVDRSLQQIQRQNQNGHNDSHNASQRSRVMSNDPYSTTLDHPMSPNRQESVYETFLEVNGQKNQQFPPPPPMAPNQMSPQSQLSQKLPPPPPPLTSMPSGVRPPPGTMPKPARNSQAVPSDVPPPPPSIATMPRGPRPTAVPPPPAPGFNTVPRPPGVPAPPPPPPPGSAPPPPGSLLAGISNMKLKKTDPQTQKPSDRPGKAPDSNPHGALIAQIQGGIKLRKSPGHKSADGSETSSVTSEESPLSSAGGANNLTSISEDQPPPPPPIDRIPKQTQGDLMEDYLETQQTQASTMENNAHNASMNGDLDVTQVPGYQPIPDGAPVWRKALLERKNKEAIEAFRKEIEEEQSEKAKWKNIPAWKKNLIETKEKKKVEGSEMDADERRRMEEENRRLQSMPTWKRNLVLKKRDG</sequence>
<keyword evidence="6" id="KW-0009">Actin-binding</keyword>
<feature type="binding site" evidence="6">
    <location>
        <begin position="504"/>
        <end position="511"/>
    </location>
    <ligand>
        <name>ATP</name>
        <dbReference type="ChEBI" id="CHEBI:30616"/>
    </ligand>
</feature>
<dbReference type="SUPFAM" id="SSF48403">
    <property type="entry name" value="Ankyrin repeat"/>
    <property type="match status" value="1"/>
</dbReference>
<evidence type="ECO:0000256" key="5">
    <source>
        <dbReference type="PROSITE-ProRule" id="PRU00023"/>
    </source>
</evidence>
<dbReference type="SUPFAM" id="SSF52540">
    <property type="entry name" value="P-loop containing nucleoside triphosphate hydrolases"/>
    <property type="match status" value="1"/>
</dbReference>
<dbReference type="PROSITE" id="PS50088">
    <property type="entry name" value="ANK_REPEAT"/>
    <property type="match status" value="3"/>
</dbReference>
<dbReference type="PROSITE" id="PS50297">
    <property type="entry name" value="ANK_REP_REGION"/>
    <property type="match status" value="3"/>
</dbReference>